<reference evidence="9 10" key="1">
    <citation type="submission" date="2016-04" db="EMBL/GenBank/DDBJ databases">
        <title>Deep-sea bacteria in the southern Pacific.</title>
        <authorList>
            <person name="Tang K."/>
        </authorList>
    </citation>
    <scope>NUCLEOTIDE SEQUENCE [LARGE SCALE GENOMIC DNA]</scope>
    <source>
        <strain evidence="9 10">JLT2014</strain>
        <plasmid evidence="10">ppaby1</plasmid>
    </source>
</reference>
<gene>
    <name evidence="9" type="ORF">Ga0080574_TMP461</name>
</gene>
<keyword evidence="10" id="KW-1185">Reference proteome</keyword>
<evidence type="ECO:0000259" key="7">
    <source>
        <dbReference type="PROSITE" id="PS00623"/>
    </source>
</evidence>
<evidence type="ECO:0000313" key="9">
    <source>
        <dbReference type="EMBL" id="APZ50795.1"/>
    </source>
</evidence>
<dbReference type="SUPFAM" id="SSF54373">
    <property type="entry name" value="FAD-linked reductases, C-terminal domain"/>
    <property type="match status" value="1"/>
</dbReference>
<dbReference type="KEGG" id="paby:Ga0080574_TMP461"/>
<evidence type="ECO:0000256" key="6">
    <source>
        <dbReference type="RuleBase" id="RU003968"/>
    </source>
</evidence>
<evidence type="ECO:0000256" key="5">
    <source>
        <dbReference type="PIRSR" id="PIRSR000137-2"/>
    </source>
</evidence>
<dbReference type="EMBL" id="CP015091">
    <property type="protein sequence ID" value="APZ50795.1"/>
    <property type="molecule type" value="Genomic_DNA"/>
</dbReference>
<dbReference type="OrthoDB" id="9785276at2"/>
<dbReference type="AlphaFoldDB" id="A0A1P8UN51"/>
<keyword evidence="9" id="KW-0560">Oxidoreductase</keyword>
<dbReference type="PIRSF" id="PIRSF000137">
    <property type="entry name" value="Alcohol_oxidase"/>
    <property type="match status" value="1"/>
</dbReference>
<dbReference type="GO" id="GO:0008812">
    <property type="term" value="F:choline dehydrogenase activity"/>
    <property type="evidence" value="ECO:0007669"/>
    <property type="project" value="UniProtKB-EC"/>
</dbReference>
<sequence length="535" mass="57765">MFDFIIIGAGSAGCVLANRLSRDPRHKVLLLEAGEKPRGLWARMPAGISKLARPHRLNWNYYSEPEPNLDGRAVFVPRGKALGGSSAINGMAYLRGNRHDYDHWRQLGNTGWGWDDVLPHFMSVETRPGGDPAYRGQGGEQYVTDPRVKYKSSAAFVEACVGLGIPRAEDINNPEGEGASFLQFSIRDGRRHSTATAFLDPVKRRANLSVATRAHVEAVIVEEGRATGVRYSVGGESRTAQAGEVILSAGAINSPQILMRSGIGPGAHLAEMGIEVLCDLPGVGQNLQDHVYLHSTYRATRAGSINTRLRGISALWEGVKYLTLRQGFPTMGASQAVALTRVLPDAARPDAQINFRPMSWAFNKDGAVEIGRDHAVTISSCQLVPQSRGHLELASADSRAAPKIYPNYLDAEIDRRTVIAILRRIREIAAAPALKGYVLAETEPGPERASDEELLAYVRAQGGSSMLHWVGSCRMGRDAMAVVDERLRVHGVAGLRVVDASIMPVITSGNTNAPTIMIGEKASAMILEDAKAAAA</sequence>
<evidence type="ECO:0000256" key="3">
    <source>
        <dbReference type="ARBA" id="ARBA00022630"/>
    </source>
</evidence>
<evidence type="ECO:0000256" key="1">
    <source>
        <dbReference type="ARBA" id="ARBA00001974"/>
    </source>
</evidence>
<organism evidence="9 10">
    <name type="scientific">Salipiger abyssi</name>
    <dbReference type="NCBI Taxonomy" id="1250539"/>
    <lineage>
        <taxon>Bacteria</taxon>
        <taxon>Pseudomonadati</taxon>
        <taxon>Pseudomonadota</taxon>
        <taxon>Alphaproteobacteria</taxon>
        <taxon>Rhodobacterales</taxon>
        <taxon>Roseobacteraceae</taxon>
        <taxon>Salipiger</taxon>
    </lineage>
</organism>
<evidence type="ECO:0000259" key="8">
    <source>
        <dbReference type="PROSITE" id="PS00624"/>
    </source>
</evidence>
<dbReference type="PANTHER" id="PTHR11552">
    <property type="entry name" value="GLUCOSE-METHANOL-CHOLINE GMC OXIDOREDUCTASE"/>
    <property type="match status" value="1"/>
</dbReference>
<dbReference type="Gene3D" id="3.50.50.60">
    <property type="entry name" value="FAD/NAD(P)-binding domain"/>
    <property type="match status" value="1"/>
</dbReference>
<dbReference type="Pfam" id="PF05199">
    <property type="entry name" value="GMC_oxred_C"/>
    <property type="match status" value="1"/>
</dbReference>
<feature type="domain" description="Glucose-methanol-choline oxidoreductase N-terminal" evidence="7">
    <location>
        <begin position="79"/>
        <end position="102"/>
    </location>
</feature>
<dbReference type="InterPro" id="IPR007867">
    <property type="entry name" value="GMC_OxRtase_C"/>
</dbReference>
<keyword evidence="3 6" id="KW-0285">Flavoprotein</keyword>
<comment type="cofactor">
    <cofactor evidence="1 5">
        <name>FAD</name>
        <dbReference type="ChEBI" id="CHEBI:57692"/>
    </cofactor>
</comment>
<feature type="binding site" evidence="5">
    <location>
        <position position="216"/>
    </location>
    <ligand>
        <name>FAD</name>
        <dbReference type="ChEBI" id="CHEBI:57692"/>
    </ligand>
</feature>
<name>A0A1P8UN51_9RHOB</name>
<evidence type="ECO:0000313" key="10">
    <source>
        <dbReference type="Proteomes" id="UP000187059"/>
    </source>
</evidence>
<dbReference type="Pfam" id="PF00732">
    <property type="entry name" value="GMC_oxred_N"/>
    <property type="match status" value="1"/>
</dbReference>
<dbReference type="Gene3D" id="3.30.560.10">
    <property type="entry name" value="Glucose Oxidase, domain 3"/>
    <property type="match status" value="1"/>
</dbReference>
<accession>A0A1P8UN51</accession>
<dbReference type="InterPro" id="IPR036188">
    <property type="entry name" value="FAD/NAD-bd_sf"/>
</dbReference>
<keyword evidence="4 5" id="KW-0274">FAD</keyword>
<protein>
    <submittedName>
        <fullName evidence="9">Choline dehydrogenase</fullName>
        <ecNumber evidence="9">1.1.99.1</ecNumber>
    </submittedName>
</protein>
<dbReference type="PROSITE" id="PS00623">
    <property type="entry name" value="GMC_OXRED_1"/>
    <property type="match status" value="1"/>
</dbReference>
<keyword evidence="9" id="KW-0614">Plasmid</keyword>
<dbReference type="RefSeq" id="WP_076694909.1">
    <property type="nucleotide sequence ID" value="NZ_CP015091.1"/>
</dbReference>
<dbReference type="InterPro" id="IPR000172">
    <property type="entry name" value="GMC_OxRdtase_N"/>
</dbReference>
<geneLocation type="plasmid" evidence="10">
    <name>ppaby1</name>
</geneLocation>
<evidence type="ECO:0000256" key="4">
    <source>
        <dbReference type="ARBA" id="ARBA00022827"/>
    </source>
</evidence>
<dbReference type="SUPFAM" id="SSF51905">
    <property type="entry name" value="FAD/NAD(P)-binding domain"/>
    <property type="match status" value="1"/>
</dbReference>
<evidence type="ECO:0000256" key="2">
    <source>
        <dbReference type="ARBA" id="ARBA00010790"/>
    </source>
</evidence>
<dbReference type="PROSITE" id="PS00624">
    <property type="entry name" value="GMC_OXRED_2"/>
    <property type="match status" value="1"/>
</dbReference>
<dbReference type="GO" id="GO:0050660">
    <property type="term" value="F:flavin adenine dinucleotide binding"/>
    <property type="evidence" value="ECO:0007669"/>
    <property type="project" value="InterPro"/>
</dbReference>
<dbReference type="Proteomes" id="UP000187059">
    <property type="component" value="Plasmid pPABY1"/>
</dbReference>
<dbReference type="PANTHER" id="PTHR11552:SF147">
    <property type="entry name" value="CHOLINE DEHYDROGENASE, MITOCHONDRIAL"/>
    <property type="match status" value="1"/>
</dbReference>
<dbReference type="EC" id="1.1.99.1" evidence="9"/>
<proteinExistence type="inferred from homology"/>
<dbReference type="InterPro" id="IPR012132">
    <property type="entry name" value="GMC_OxRdtase"/>
</dbReference>
<comment type="similarity">
    <text evidence="2 6">Belongs to the GMC oxidoreductase family.</text>
</comment>
<feature type="domain" description="Glucose-methanol-choline oxidoreductase N-terminal" evidence="8">
    <location>
        <begin position="250"/>
        <end position="264"/>
    </location>
</feature>